<organism evidence="1 2">
    <name type="scientific">Lipomyces kononenkoae</name>
    <name type="common">Yeast</name>
    <dbReference type="NCBI Taxonomy" id="34357"/>
    <lineage>
        <taxon>Eukaryota</taxon>
        <taxon>Fungi</taxon>
        <taxon>Dikarya</taxon>
        <taxon>Ascomycota</taxon>
        <taxon>Saccharomycotina</taxon>
        <taxon>Lipomycetes</taxon>
        <taxon>Lipomycetales</taxon>
        <taxon>Lipomycetaceae</taxon>
        <taxon>Lipomyces</taxon>
    </lineage>
</organism>
<name>A0ACC3T2M2_LIPKO</name>
<keyword evidence="1" id="KW-0378">Hydrolase</keyword>
<gene>
    <name evidence="1" type="ORF">V1525DRAFT_342335</name>
</gene>
<keyword evidence="2" id="KW-1185">Reference proteome</keyword>
<comment type="caution">
    <text evidence="1">The sequence shown here is derived from an EMBL/GenBank/DDBJ whole genome shotgun (WGS) entry which is preliminary data.</text>
</comment>
<evidence type="ECO:0000313" key="2">
    <source>
        <dbReference type="Proteomes" id="UP001433508"/>
    </source>
</evidence>
<sequence>MSASPDAQGIVRRQVDDSKVGLKLGKRQSSSLLQSSQPQKRQRKHSTPARFNGNTDDGEDGYLDASKLAWKPVTLPDRVGDMEGLMGFDEIDGVDVEYVNVKGSKEKLVRFKNAKVRAEQGTTNNLKLMTKVQTGKDKSSELESGDDVAGLQTKSEDQSQHTNKKDKKKMREKRKAERVQKTTEDADIGEESNIFGVLNPEQEEISLPDWEEVYPFSESLLHGLSDLGFTAPTDIQRQAIPLVMAGHDLVGKAATGSGKTLAFGLAILEKYLASSATSEQATSAKKNMSFASAPSPTALILAPTRELAHQITDHITKVSKYHPASVISITGGLAIQKQRRLLNYFPDIVVATPGRLHELLTMDTDGLIRWLAGVEMLVLDEADRLLQEGHFKELDEILDMIGQNGDPDSELSDGENEGTTKQFNKRQTLVFSATFEKDLTRKLTTNANNSNGKKIKRAFVNNNIEGKKDTMAYLLNKLNFREGTPQYVDVNPDEAVKREVVEGIIMCDALEKDVYLYYFLLKYPGRTIVFVNSIDTVKRIARFLQELTIPTLAFHSHMIQKQRLRTIERFKDNDRAVLISTDVAARGLDIPRVQHVLHYHLPRSADMYVHRSGRTARGTEQGVAMILCARTETRQLNKMVQNLGKNVKELRVFDVEKKVVKQLADRVSLAREINSLEFKSTSANSASRKKRTGGDMDSALLRQAAEDLGLEPSEADEIFSEPESDNDIGARSQPRSSKQKEEDRVELQRLRNHLKIIISQPIVTSSSVSQNYITSGLVNLAQQIVDGTGHDTFLGDTKTTALSDVSRSRRQRNKKPQKKR</sequence>
<dbReference type="Proteomes" id="UP001433508">
    <property type="component" value="Unassembled WGS sequence"/>
</dbReference>
<protein>
    <submittedName>
        <fullName evidence="1">P-loop containing nucleoside triphosphate hydrolase protein</fullName>
    </submittedName>
</protein>
<dbReference type="EMBL" id="MU971360">
    <property type="protein sequence ID" value="KAK9238121.1"/>
    <property type="molecule type" value="Genomic_DNA"/>
</dbReference>
<accession>A0ACC3T2M2</accession>
<reference evidence="2" key="1">
    <citation type="journal article" date="2024" name="Front. Bioeng. Biotechnol.">
        <title>Genome-scale model development and genomic sequencing of the oleaginous clade Lipomyces.</title>
        <authorList>
            <person name="Czajka J.J."/>
            <person name="Han Y."/>
            <person name="Kim J."/>
            <person name="Mondo S.J."/>
            <person name="Hofstad B.A."/>
            <person name="Robles A."/>
            <person name="Haridas S."/>
            <person name="Riley R."/>
            <person name="LaButti K."/>
            <person name="Pangilinan J."/>
            <person name="Andreopoulos W."/>
            <person name="Lipzen A."/>
            <person name="Yan J."/>
            <person name="Wang M."/>
            <person name="Ng V."/>
            <person name="Grigoriev I.V."/>
            <person name="Spatafora J.W."/>
            <person name="Magnuson J.K."/>
            <person name="Baker S.E."/>
            <person name="Pomraning K.R."/>
        </authorList>
    </citation>
    <scope>NUCLEOTIDE SEQUENCE [LARGE SCALE GENOMIC DNA]</scope>
    <source>
        <strain evidence="2">CBS 7786</strain>
    </source>
</reference>
<evidence type="ECO:0000313" key="1">
    <source>
        <dbReference type="EMBL" id="KAK9238121.1"/>
    </source>
</evidence>
<proteinExistence type="predicted"/>